<keyword evidence="3" id="KW-1185">Reference proteome</keyword>
<evidence type="ECO:0000313" key="3">
    <source>
        <dbReference type="Proteomes" id="UP001180020"/>
    </source>
</evidence>
<name>A0AAV9EUV6_ACOCL</name>
<gene>
    <name evidence="2" type="ORF">QJS10_CPA05g02253</name>
</gene>
<organism evidence="2 3">
    <name type="scientific">Acorus calamus</name>
    <name type="common">Sweet flag</name>
    <dbReference type="NCBI Taxonomy" id="4465"/>
    <lineage>
        <taxon>Eukaryota</taxon>
        <taxon>Viridiplantae</taxon>
        <taxon>Streptophyta</taxon>
        <taxon>Embryophyta</taxon>
        <taxon>Tracheophyta</taxon>
        <taxon>Spermatophyta</taxon>
        <taxon>Magnoliopsida</taxon>
        <taxon>Liliopsida</taxon>
        <taxon>Acoraceae</taxon>
        <taxon>Acorus</taxon>
    </lineage>
</organism>
<feature type="region of interest" description="Disordered" evidence="1">
    <location>
        <begin position="1"/>
        <end position="86"/>
    </location>
</feature>
<dbReference type="Proteomes" id="UP001180020">
    <property type="component" value="Unassembled WGS sequence"/>
</dbReference>
<protein>
    <submittedName>
        <fullName evidence="2">Uncharacterized protein</fullName>
    </submittedName>
</protein>
<reference evidence="2" key="1">
    <citation type="journal article" date="2023" name="Nat. Commun.">
        <title>Diploid and tetraploid genomes of Acorus and the evolution of monocots.</title>
        <authorList>
            <person name="Ma L."/>
            <person name="Liu K.W."/>
            <person name="Li Z."/>
            <person name="Hsiao Y.Y."/>
            <person name="Qi Y."/>
            <person name="Fu T."/>
            <person name="Tang G.D."/>
            <person name="Zhang D."/>
            <person name="Sun W.H."/>
            <person name="Liu D.K."/>
            <person name="Li Y."/>
            <person name="Chen G.Z."/>
            <person name="Liu X.D."/>
            <person name="Liao X.Y."/>
            <person name="Jiang Y.T."/>
            <person name="Yu X."/>
            <person name="Hao Y."/>
            <person name="Huang J."/>
            <person name="Zhao X.W."/>
            <person name="Ke S."/>
            <person name="Chen Y.Y."/>
            <person name="Wu W.L."/>
            <person name="Hsu J.L."/>
            <person name="Lin Y.F."/>
            <person name="Huang M.D."/>
            <person name="Li C.Y."/>
            <person name="Huang L."/>
            <person name="Wang Z.W."/>
            <person name="Zhao X."/>
            <person name="Zhong W.Y."/>
            <person name="Peng D.H."/>
            <person name="Ahmad S."/>
            <person name="Lan S."/>
            <person name="Zhang J.S."/>
            <person name="Tsai W.C."/>
            <person name="Van de Peer Y."/>
            <person name="Liu Z.J."/>
        </authorList>
    </citation>
    <scope>NUCLEOTIDE SEQUENCE</scope>
    <source>
        <strain evidence="2">CP</strain>
    </source>
</reference>
<evidence type="ECO:0000256" key="1">
    <source>
        <dbReference type="SAM" id="MobiDB-lite"/>
    </source>
</evidence>
<accession>A0AAV9EUV6</accession>
<evidence type="ECO:0000313" key="2">
    <source>
        <dbReference type="EMBL" id="KAK1317525.1"/>
    </source>
</evidence>
<dbReference type="EMBL" id="JAUJYO010000005">
    <property type="protein sequence ID" value="KAK1317525.1"/>
    <property type="molecule type" value="Genomic_DNA"/>
</dbReference>
<reference evidence="2" key="2">
    <citation type="submission" date="2023-06" db="EMBL/GenBank/DDBJ databases">
        <authorList>
            <person name="Ma L."/>
            <person name="Liu K.-W."/>
            <person name="Li Z."/>
            <person name="Hsiao Y.-Y."/>
            <person name="Qi Y."/>
            <person name="Fu T."/>
            <person name="Tang G."/>
            <person name="Zhang D."/>
            <person name="Sun W.-H."/>
            <person name="Liu D.-K."/>
            <person name="Li Y."/>
            <person name="Chen G.-Z."/>
            <person name="Liu X.-D."/>
            <person name="Liao X.-Y."/>
            <person name="Jiang Y.-T."/>
            <person name="Yu X."/>
            <person name="Hao Y."/>
            <person name="Huang J."/>
            <person name="Zhao X.-W."/>
            <person name="Ke S."/>
            <person name="Chen Y.-Y."/>
            <person name="Wu W.-L."/>
            <person name="Hsu J.-L."/>
            <person name="Lin Y.-F."/>
            <person name="Huang M.-D."/>
            <person name="Li C.-Y."/>
            <person name="Huang L."/>
            <person name="Wang Z.-W."/>
            <person name="Zhao X."/>
            <person name="Zhong W.-Y."/>
            <person name="Peng D.-H."/>
            <person name="Ahmad S."/>
            <person name="Lan S."/>
            <person name="Zhang J.-S."/>
            <person name="Tsai W.-C."/>
            <person name="Van De Peer Y."/>
            <person name="Liu Z.-J."/>
        </authorList>
    </citation>
    <scope>NUCLEOTIDE SEQUENCE</scope>
    <source>
        <strain evidence="2">CP</strain>
        <tissue evidence="2">Leaves</tissue>
    </source>
</reference>
<feature type="compositionally biased region" description="Basic and acidic residues" evidence="1">
    <location>
        <begin position="1"/>
        <end position="12"/>
    </location>
</feature>
<sequence>MSTDRIGSEPDRGAPGLGSGGPGSWVRPGGPRQSWTRTRRTRVDPGILRWSSAGGSNRSGGQPAYATGSDANHSLDETSPQHCTRA</sequence>
<feature type="compositionally biased region" description="Polar residues" evidence="1">
    <location>
        <begin position="69"/>
        <end position="86"/>
    </location>
</feature>
<dbReference type="AlphaFoldDB" id="A0AAV9EUV6"/>
<comment type="caution">
    <text evidence="2">The sequence shown here is derived from an EMBL/GenBank/DDBJ whole genome shotgun (WGS) entry which is preliminary data.</text>
</comment>
<proteinExistence type="predicted"/>